<dbReference type="GO" id="GO:0060169">
    <property type="term" value="P:negative regulation of adenosine receptor signaling pathway"/>
    <property type="evidence" value="ECO:0007669"/>
    <property type="project" value="TreeGrafter"/>
</dbReference>
<dbReference type="WBParaSite" id="HNAJ_0000864701-mRNA-1">
    <property type="protein sequence ID" value="HNAJ_0000864701-mRNA-1"/>
    <property type="gene ID" value="HNAJ_0000864701"/>
</dbReference>
<gene>
    <name evidence="8" type="ORF">HNAJ_LOCUS8643</name>
</gene>
<comment type="cofactor">
    <cofactor evidence="1">
        <name>Zn(2+)</name>
        <dbReference type="ChEBI" id="CHEBI:29105"/>
    </cofactor>
</comment>
<dbReference type="GO" id="GO:0004000">
    <property type="term" value="F:adenosine deaminase activity"/>
    <property type="evidence" value="ECO:0007669"/>
    <property type="project" value="UniProtKB-ARBA"/>
</dbReference>
<dbReference type="InterPro" id="IPR006330">
    <property type="entry name" value="Ado/ade_deaminase"/>
</dbReference>
<protein>
    <recommendedName>
        <fullName evidence="3">adenosine deaminase</fullName>
        <ecNumber evidence="3">3.5.4.4</ecNumber>
    </recommendedName>
</protein>
<evidence type="ECO:0000256" key="4">
    <source>
        <dbReference type="ARBA" id="ARBA00022723"/>
    </source>
</evidence>
<organism evidence="10">
    <name type="scientific">Rodentolepis nana</name>
    <name type="common">Dwarf tapeworm</name>
    <name type="synonym">Hymenolepis nana</name>
    <dbReference type="NCBI Taxonomy" id="102285"/>
    <lineage>
        <taxon>Eukaryota</taxon>
        <taxon>Metazoa</taxon>
        <taxon>Spiralia</taxon>
        <taxon>Lophotrochozoa</taxon>
        <taxon>Platyhelminthes</taxon>
        <taxon>Cestoda</taxon>
        <taxon>Eucestoda</taxon>
        <taxon>Cyclophyllidea</taxon>
        <taxon>Hymenolepididae</taxon>
        <taxon>Rodentolepis</taxon>
    </lineage>
</organism>
<evidence type="ECO:0000313" key="10">
    <source>
        <dbReference type="WBParaSite" id="HNAJ_0000864701-mRNA-1"/>
    </source>
</evidence>
<feature type="domain" description="Adenosine deaminase" evidence="7">
    <location>
        <begin position="9"/>
        <end position="249"/>
    </location>
</feature>
<comment type="similarity">
    <text evidence="2">Belongs to the metallo-dependent hydrolases superfamily. Adenosine and AMP deaminases family.</text>
</comment>
<dbReference type="Gene3D" id="3.20.20.140">
    <property type="entry name" value="Metal-dependent hydrolases"/>
    <property type="match status" value="1"/>
</dbReference>
<accession>A0A0R3TMT0</accession>
<dbReference type="AlphaFoldDB" id="A0A0R3TMT0"/>
<keyword evidence="6" id="KW-0862">Zinc</keyword>
<dbReference type="GO" id="GO:0005829">
    <property type="term" value="C:cytosol"/>
    <property type="evidence" value="ECO:0007669"/>
    <property type="project" value="TreeGrafter"/>
</dbReference>
<evidence type="ECO:0000256" key="2">
    <source>
        <dbReference type="ARBA" id="ARBA00006676"/>
    </source>
</evidence>
<dbReference type="GO" id="GO:0006154">
    <property type="term" value="P:adenosine catabolic process"/>
    <property type="evidence" value="ECO:0007669"/>
    <property type="project" value="TreeGrafter"/>
</dbReference>
<dbReference type="EMBL" id="UZAE01012346">
    <property type="protein sequence ID" value="VDO04676.1"/>
    <property type="molecule type" value="Genomic_DNA"/>
</dbReference>
<evidence type="ECO:0000256" key="1">
    <source>
        <dbReference type="ARBA" id="ARBA00001947"/>
    </source>
</evidence>
<name>A0A0R3TMT0_RODNA</name>
<evidence type="ECO:0000256" key="5">
    <source>
        <dbReference type="ARBA" id="ARBA00022801"/>
    </source>
</evidence>
<dbReference type="GO" id="GO:0043103">
    <property type="term" value="P:hypoxanthine salvage"/>
    <property type="evidence" value="ECO:0007669"/>
    <property type="project" value="TreeGrafter"/>
</dbReference>
<dbReference type="STRING" id="102285.A0A0R3TMT0"/>
<evidence type="ECO:0000313" key="8">
    <source>
        <dbReference type="EMBL" id="VDO04676.1"/>
    </source>
</evidence>
<keyword evidence="4" id="KW-0479">Metal-binding</keyword>
<keyword evidence="5" id="KW-0378">Hydrolase</keyword>
<proteinExistence type="inferred from homology"/>
<dbReference type="EC" id="3.5.4.4" evidence="3"/>
<dbReference type="SUPFAM" id="SSF51556">
    <property type="entry name" value="Metallo-dependent hydrolases"/>
    <property type="match status" value="1"/>
</dbReference>
<dbReference type="InterPro" id="IPR032466">
    <property type="entry name" value="Metal_Hydrolase"/>
</dbReference>
<dbReference type="PANTHER" id="PTHR11409:SF43">
    <property type="entry name" value="ADENOSINE DEAMINASE"/>
    <property type="match status" value="1"/>
</dbReference>
<reference evidence="10" key="1">
    <citation type="submission" date="2017-02" db="UniProtKB">
        <authorList>
            <consortium name="WormBaseParasite"/>
        </authorList>
    </citation>
    <scope>IDENTIFICATION</scope>
</reference>
<evidence type="ECO:0000259" key="7">
    <source>
        <dbReference type="Pfam" id="PF00962"/>
    </source>
</evidence>
<dbReference type="GO" id="GO:0046103">
    <property type="term" value="P:inosine biosynthetic process"/>
    <property type="evidence" value="ECO:0007669"/>
    <property type="project" value="TreeGrafter"/>
</dbReference>
<sequence>MFDTPRKEVELHLHFDGGWRPETIFRFAQKKGISFPCSNGEGFAKHLRVTEPNSLCSFLTKFNDILQPIRGDKEALHQITVDFVEDCVKRGGHCYVEPRFCPFFFAGDNLTVEEATETVLKSMETAAHQHNLQWRAILCMMRQNPEWSEKVVDLALANRKNGVVAVDVAGDDKPCDGKNTDKRIKDAFQRAYEAGLHCIAHAGENGCAASVTEAVHEMHAERIGHGYHILDDNNVYKDMKERGVHFEVSLLPLTLSAKLYALCSF</sequence>
<dbReference type="Pfam" id="PF00962">
    <property type="entry name" value="A_deaminase"/>
    <property type="match status" value="1"/>
</dbReference>
<reference evidence="8 9" key="2">
    <citation type="submission" date="2018-11" db="EMBL/GenBank/DDBJ databases">
        <authorList>
            <consortium name="Pathogen Informatics"/>
        </authorList>
    </citation>
    <scope>NUCLEOTIDE SEQUENCE [LARGE SCALE GENOMIC DNA]</scope>
</reference>
<dbReference type="InterPro" id="IPR001365">
    <property type="entry name" value="A_deaminase_dom"/>
</dbReference>
<evidence type="ECO:0000256" key="3">
    <source>
        <dbReference type="ARBA" id="ARBA00012784"/>
    </source>
</evidence>
<dbReference type="OrthoDB" id="272271at2759"/>
<evidence type="ECO:0000256" key="6">
    <source>
        <dbReference type="ARBA" id="ARBA00022833"/>
    </source>
</evidence>
<dbReference type="Proteomes" id="UP000278807">
    <property type="component" value="Unassembled WGS sequence"/>
</dbReference>
<keyword evidence="9" id="KW-1185">Reference proteome</keyword>
<dbReference type="GO" id="GO:0046872">
    <property type="term" value="F:metal ion binding"/>
    <property type="evidence" value="ECO:0007669"/>
    <property type="project" value="UniProtKB-KW"/>
</dbReference>
<dbReference type="PANTHER" id="PTHR11409">
    <property type="entry name" value="ADENOSINE DEAMINASE"/>
    <property type="match status" value="1"/>
</dbReference>
<evidence type="ECO:0000313" key="9">
    <source>
        <dbReference type="Proteomes" id="UP000278807"/>
    </source>
</evidence>
<dbReference type="GO" id="GO:0009897">
    <property type="term" value="C:external side of plasma membrane"/>
    <property type="evidence" value="ECO:0007669"/>
    <property type="project" value="TreeGrafter"/>
</dbReference>